<comment type="subcellular location">
    <subcellularLocation>
        <location evidence="1">Cell membrane</location>
        <topology evidence="1">Multi-pass membrane protein</topology>
    </subcellularLocation>
</comment>
<evidence type="ECO:0000256" key="6">
    <source>
        <dbReference type="ARBA" id="ARBA00023136"/>
    </source>
</evidence>
<dbReference type="PANTHER" id="PTHR33452:SF1">
    <property type="entry name" value="INNER MEMBRANE PROTEIN YPHA-RELATED"/>
    <property type="match status" value="1"/>
</dbReference>
<evidence type="ECO:0000256" key="8">
    <source>
        <dbReference type="SAM" id="Phobius"/>
    </source>
</evidence>
<evidence type="ECO:0000313" key="9">
    <source>
        <dbReference type="EMBL" id="MFG6300349.1"/>
    </source>
</evidence>
<dbReference type="PANTHER" id="PTHR33452">
    <property type="entry name" value="OXIDOREDUCTASE CATD-RELATED"/>
    <property type="match status" value="1"/>
</dbReference>
<keyword evidence="6 8" id="KW-0472">Membrane</keyword>
<keyword evidence="10" id="KW-1185">Reference proteome</keyword>
<feature type="transmembrane region" description="Helical" evidence="8">
    <location>
        <begin position="190"/>
        <end position="211"/>
    </location>
</feature>
<evidence type="ECO:0000313" key="10">
    <source>
        <dbReference type="Proteomes" id="UP001605990"/>
    </source>
</evidence>
<proteinExistence type="inferred from homology"/>
<organism evidence="9 10">
    <name type="scientific">Streptomyces rochei</name>
    <name type="common">Streptomyces parvullus</name>
    <dbReference type="NCBI Taxonomy" id="1928"/>
    <lineage>
        <taxon>Bacteria</taxon>
        <taxon>Bacillati</taxon>
        <taxon>Actinomycetota</taxon>
        <taxon>Actinomycetes</taxon>
        <taxon>Kitasatosporales</taxon>
        <taxon>Streptomycetaceae</taxon>
        <taxon>Streptomyces</taxon>
        <taxon>Streptomyces rochei group</taxon>
    </lineage>
</organism>
<feature type="region of interest" description="Disordered" evidence="7">
    <location>
        <begin position="159"/>
        <end position="180"/>
    </location>
</feature>
<comment type="caution">
    <text evidence="9">The sequence shown here is derived from an EMBL/GenBank/DDBJ whole genome shotgun (WGS) entry which is preliminary data.</text>
</comment>
<dbReference type="EMBL" id="JBIENY010000483">
    <property type="protein sequence ID" value="MFG6300349.1"/>
    <property type="molecule type" value="Genomic_DNA"/>
</dbReference>
<evidence type="ECO:0000256" key="5">
    <source>
        <dbReference type="ARBA" id="ARBA00022989"/>
    </source>
</evidence>
<evidence type="ECO:0000256" key="3">
    <source>
        <dbReference type="ARBA" id="ARBA00022475"/>
    </source>
</evidence>
<accession>A0ABW7EB05</accession>
<feature type="transmembrane region" description="Helical" evidence="8">
    <location>
        <begin position="125"/>
        <end position="142"/>
    </location>
</feature>
<dbReference type="InterPro" id="IPR051907">
    <property type="entry name" value="DoxX-like_oxidoreductase"/>
</dbReference>
<evidence type="ECO:0000256" key="1">
    <source>
        <dbReference type="ARBA" id="ARBA00004651"/>
    </source>
</evidence>
<sequence>MPAYRSDRLRRGVGVAPTHRFQPAAPAVARLVAGAVMMVHGIDKLVDGPAGFGAFLSGTSVPAPDVTAWAVTIGETAGGLFLVLGLLSRWTALLLTIHLCLAMALVNADTGFMTPQQGAASGSGIEFPLMTVAVLLVVLLAGPGPLALDRVLGVEAAAPGRRGSGSGSASGSGAGAESGADQPSAVRASVISGAIGGAIGAVMSALVNYLAVGLPSSAGANAVNHAVSGLISGFLAGFLGLLTHQRRHGPGARQPAVGDTPPVPAAPAVPEV</sequence>
<name>A0ABW7EB05_STRRO</name>
<dbReference type="RefSeq" id="WP_078855110.1">
    <property type="nucleotide sequence ID" value="NZ_JBIENY010000483.1"/>
</dbReference>
<dbReference type="Proteomes" id="UP001605990">
    <property type="component" value="Unassembled WGS sequence"/>
</dbReference>
<feature type="region of interest" description="Disordered" evidence="7">
    <location>
        <begin position="247"/>
        <end position="272"/>
    </location>
</feature>
<dbReference type="InterPro" id="IPR032808">
    <property type="entry name" value="DoxX"/>
</dbReference>
<feature type="transmembrane region" description="Helical" evidence="8">
    <location>
        <begin position="80"/>
        <end position="105"/>
    </location>
</feature>
<evidence type="ECO:0000256" key="7">
    <source>
        <dbReference type="SAM" id="MobiDB-lite"/>
    </source>
</evidence>
<evidence type="ECO:0000256" key="2">
    <source>
        <dbReference type="ARBA" id="ARBA00006679"/>
    </source>
</evidence>
<dbReference type="Pfam" id="PF07681">
    <property type="entry name" value="DoxX"/>
    <property type="match status" value="1"/>
</dbReference>
<feature type="compositionally biased region" description="Pro residues" evidence="7">
    <location>
        <begin position="261"/>
        <end position="272"/>
    </location>
</feature>
<keyword evidence="5 8" id="KW-1133">Transmembrane helix</keyword>
<gene>
    <name evidence="9" type="ORF">ACGU38_33965</name>
</gene>
<reference evidence="9 10" key="1">
    <citation type="submission" date="2024-10" db="EMBL/GenBank/DDBJ databases">
        <title>Draft genome assembly of a novel steroid transforming actinomycete isolated from African clawed frog Xenopus laevis.</title>
        <authorList>
            <person name="Bragin E."/>
            <person name="Kollerov V."/>
            <person name="Donova M.V."/>
        </authorList>
    </citation>
    <scope>NUCLEOTIDE SEQUENCE [LARGE SCALE GENOMIC DNA]</scope>
    <source>
        <strain evidence="9 10">MTOC-St3</strain>
    </source>
</reference>
<comment type="similarity">
    <text evidence="2">Belongs to the DoxX family.</text>
</comment>
<feature type="transmembrane region" description="Helical" evidence="8">
    <location>
        <begin position="223"/>
        <end position="243"/>
    </location>
</feature>
<keyword evidence="4 8" id="KW-0812">Transmembrane</keyword>
<feature type="compositionally biased region" description="Gly residues" evidence="7">
    <location>
        <begin position="162"/>
        <end position="176"/>
    </location>
</feature>
<evidence type="ECO:0000256" key="4">
    <source>
        <dbReference type="ARBA" id="ARBA00022692"/>
    </source>
</evidence>
<keyword evidence="3" id="KW-1003">Cell membrane</keyword>
<protein>
    <submittedName>
        <fullName evidence="9">DoxX family protein</fullName>
    </submittedName>
</protein>